<sequence>MVDSGLIPPEACEEEDKGYGSGSVRGCLVNTDIIIGAYKLKQFHVLAASDSQGFDGSYMRLARFFSEVELQKSSIGNQATPMDTLSQLGMITSPEVGFYLTRTESESELVFGSPHDNPHADQSKKITLPKSTTGDGLYRVIMDGFISHGYMVQSSNNSVSMEKIEVILDTGTSDIRVPEDMLLPIYAALGNGTYYFDTTTGDLVVPCNSNDDAALALQFGGQQFYLSWQDLILDE</sequence>
<dbReference type="InterPro" id="IPR001461">
    <property type="entry name" value="Aspartic_peptidase_A1"/>
</dbReference>
<dbReference type="SUPFAM" id="SSF50630">
    <property type="entry name" value="Acid proteases"/>
    <property type="match status" value="1"/>
</dbReference>
<dbReference type="GO" id="GO:0004190">
    <property type="term" value="F:aspartic-type endopeptidase activity"/>
    <property type="evidence" value="ECO:0007669"/>
    <property type="project" value="UniProtKB-KW"/>
</dbReference>
<feature type="domain" description="Peptidase A1" evidence="4">
    <location>
        <begin position="1"/>
        <end position="235"/>
    </location>
</feature>
<evidence type="ECO:0000313" key="6">
    <source>
        <dbReference type="Proteomes" id="UP000053392"/>
    </source>
</evidence>
<dbReference type="InterPro" id="IPR001969">
    <property type="entry name" value="Aspartic_peptidase_AS"/>
</dbReference>
<dbReference type="Gene3D" id="2.40.70.10">
    <property type="entry name" value="Acid Proteases"/>
    <property type="match status" value="2"/>
</dbReference>
<organism evidence="5 6">
    <name type="scientific">Cryptococcus deuterogattii Ram5</name>
    <dbReference type="NCBI Taxonomy" id="1296110"/>
    <lineage>
        <taxon>Eukaryota</taxon>
        <taxon>Fungi</taxon>
        <taxon>Dikarya</taxon>
        <taxon>Basidiomycota</taxon>
        <taxon>Agaricomycotina</taxon>
        <taxon>Tremellomycetes</taxon>
        <taxon>Tremellales</taxon>
        <taxon>Cryptococcaceae</taxon>
        <taxon>Cryptococcus</taxon>
        <taxon>Cryptococcus gattii species complex</taxon>
    </lineage>
</organism>
<protein>
    <recommendedName>
        <fullName evidence="4">Peptidase A1 domain-containing protein</fullName>
    </recommendedName>
</protein>
<keyword evidence="6" id="KW-1185">Reference proteome</keyword>
<evidence type="ECO:0000259" key="4">
    <source>
        <dbReference type="PROSITE" id="PS51767"/>
    </source>
</evidence>
<keyword evidence="2" id="KW-0645">Protease</keyword>
<dbReference type="AlphaFoldDB" id="A0A0D0TTD2"/>
<proteinExistence type="inferred from homology"/>
<dbReference type="GO" id="GO:0006508">
    <property type="term" value="P:proteolysis"/>
    <property type="evidence" value="ECO:0007669"/>
    <property type="project" value="InterPro"/>
</dbReference>
<dbReference type="InterPro" id="IPR033121">
    <property type="entry name" value="PEPTIDASE_A1"/>
</dbReference>
<dbReference type="Proteomes" id="UP000053392">
    <property type="component" value="Unassembled WGS sequence"/>
</dbReference>
<dbReference type="InterPro" id="IPR034164">
    <property type="entry name" value="Pepsin-like_dom"/>
</dbReference>
<gene>
    <name evidence="5" type="ORF">I313_05110</name>
</gene>
<name>A0A0D0TTD2_9TREE</name>
<dbReference type="PROSITE" id="PS51767">
    <property type="entry name" value="PEPTIDASE_A1"/>
    <property type="match status" value="1"/>
</dbReference>
<evidence type="ECO:0000256" key="2">
    <source>
        <dbReference type="ARBA" id="ARBA00022750"/>
    </source>
</evidence>
<keyword evidence="2" id="KW-0378">Hydrolase</keyword>
<dbReference type="HOGENOM" id="CLU_1180160_0_0_1"/>
<evidence type="ECO:0000256" key="3">
    <source>
        <dbReference type="SAM" id="MobiDB-lite"/>
    </source>
</evidence>
<dbReference type="EMBL" id="KN847908">
    <property type="protein sequence ID" value="KIR38963.1"/>
    <property type="molecule type" value="Genomic_DNA"/>
</dbReference>
<evidence type="ECO:0000256" key="1">
    <source>
        <dbReference type="ARBA" id="ARBA00007447"/>
    </source>
</evidence>
<dbReference type="PANTHER" id="PTHR47966">
    <property type="entry name" value="BETA-SITE APP-CLEAVING ENZYME, ISOFORM A-RELATED"/>
    <property type="match status" value="1"/>
</dbReference>
<feature type="region of interest" description="Disordered" evidence="3">
    <location>
        <begin position="1"/>
        <end position="20"/>
    </location>
</feature>
<evidence type="ECO:0000313" key="5">
    <source>
        <dbReference type="EMBL" id="KIR38963.1"/>
    </source>
</evidence>
<dbReference type="InterPro" id="IPR021109">
    <property type="entry name" value="Peptidase_aspartic_dom_sf"/>
</dbReference>
<dbReference type="Pfam" id="PF00026">
    <property type="entry name" value="Asp"/>
    <property type="match status" value="1"/>
</dbReference>
<dbReference type="CDD" id="cd05471">
    <property type="entry name" value="pepsin_like"/>
    <property type="match status" value="1"/>
</dbReference>
<dbReference type="PROSITE" id="PS00141">
    <property type="entry name" value="ASP_PROTEASE"/>
    <property type="match status" value="1"/>
</dbReference>
<reference evidence="5 6" key="1">
    <citation type="submission" date="2015-01" db="EMBL/GenBank/DDBJ databases">
        <title>The Genome Sequence of Cryptococcus gattii Ram5.</title>
        <authorList>
            <consortium name="The Broad Institute Genomics Platform"/>
            <person name="Cuomo C."/>
            <person name="Litvintseva A."/>
            <person name="Chen Y."/>
            <person name="Heitman J."/>
            <person name="Sun S."/>
            <person name="Springer D."/>
            <person name="Dromer F."/>
            <person name="Young S."/>
            <person name="Zeng Q."/>
            <person name="Gargeya S."/>
            <person name="Abouelleil A."/>
            <person name="Alvarado L."/>
            <person name="Chapman S.B."/>
            <person name="Gainer-Dewar J."/>
            <person name="Goldberg J."/>
            <person name="Griggs A."/>
            <person name="Gujja S."/>
            <person name="Hansen M."/>
            <person name="Howarth C."/>
            <person name="Imamovic A."/>
            <person name="Larimer J."/>
            <person name="Murphy C."/>
            <person name="Naylor J."/>
            <person name="Pearson M."/>
            <person name="Priest M."/>
            <person name="Roberts A."/>
            <person name="Saif S."/>
            <person name="Shea T."/>
            <person name="Sykes S."/>
            <person name="Wortman J."/>
            <person name="Nusbaum C."/>
            <person name="Birren B."/>
        </authorList>
    </citation>
    <scope>NUCLEOTIDE SEQUENCE [LARGE SCALE GENOMIC DNA]</scope>
    <source>
        <strain evidence="5 6">Ram5</strain>
    </source>
</reference>
<comment type="similarity">
    <text evidence="1">Belongs to the peptidase A1 family.</text>
</comment>
<dbReference type="OrthoDB" id="2747330at2759"/>
<keyword evidence="2" id="KW-0064">Aspartyl protease</keyword>
<dbReference type="PANTHER" id="PTHR47966:SF51">
    <property type="entry name" value="BETA-SITE APP-CLEAVING ENZYME, ISOFORM A-RELATED"/>
    <property type="match status" value="1"/>
</dbReference>
<accession>A0A0D0TTD2</accession>